<reference evidence="2 3" key="1">
    <citation type="journal article" date="2005" name="Science">
        <title>Comparative genomics of trypanosomatid parasitic protozoa.</title>
        <authorList>
            <person name="El-Sayed N.M."/>
            <person name="Myler P.J."/>
            <person name="Blandin G."/>
            <person name="Berriman M."/>
            <person name="Crabtree J."/>
            <person name="Aggarwal G."/>
            <person name="Caler E."/>
            <person name="Renauld H."/>
            <person name="Worthey E.A."/>
            <person name="Hertz-Fowler C."/>
            <person name="Ghedin E."/>
            <person name="Peacock C."/>
            <person name="Bartholomeu D.C."/>
            <person name="Haas B.J."/>
            <person name="Tran A.N."/>
            <person name="Wortman J.R."/>
            <person name="Alsmark U.C."/>
            <person name="Angiuoli S."/>
            <person name="Anupama A."/>
            <person name="Badger J."/>
            <person name="Bringaud F."/>
            <person name="Cadag E."/>
            <person name="Carlton J.M."/>
            <person name="Cerqueira G.C."/>
            <person name="Creasy T."/>
            <person name="Delcher A.L."/>
            <person name="Djikeng A."/>
            <person name="Embley T.M."/>
            <person name="Hauser C."/>
            <person name="Ivens A.C."/>
            <person name="Kummerfeld S.K."/>
            <person name="Pereira-Leal J.B."/>
            <person name="Nilsson D."/>
            <person name="Peterson J."/>
            <person name="Salzberg S.L."/>
            <person name="Shallom J."/>
            <person name="Silva J.C."/>
            <person name="Sundaram J."/>
            <person name="Westenberger S."/>
            <person name="White O."/>
            <person name="Melville S.E."/>
            <person name="Donelson J.E."/>
            <person name="Andersson B."/>
            <person name="Stuart K.D."/>
            <person name="Hall N."/>
        </authorList>
    </citation>
    <scope>NUCLEOTIDE SEQUENCE [LARGE SCALE GENOMIC DNA]</scope>
    <source>
        <strain evidence="2 3">927/4 GUTat10.1</strain>
    </source>
</reference>
<proteinExistence type="predicted"/>
<protein>
    <submittedName>
        <fullName evidence="2">Uncharacterized protein</fullName>
    </submittedName>
</protein>
<dbReference type="GeneID" id="3661056"/>
<reference evidence="2 3" key="2">
    <citation type="journal article" date="2005" name="Science">
        <title>The genome of the African trypanosome Trypanosoma brucei.</title>
        <authorList>
            <person name="Berriman M."/>
            <person name="Ghedin E."/>
            <person name="Hertz-Fowler C."/>
            <person name="Blandin G."/>
            <person name="Renauld H."/>
            <person name="Bartholomeu D.C."/>
            <person name="Lennard N.J."/>
            <person name="Caler E."/>
            <person name="Hamlin N.E."/>
            <person name="Haas B."/>
            <person name="Bohme U."/>
            <person name="Hannick L."/>
            <person name="Aslett M.A."/>
            <person name="Shallom J."/>
            <person name="Marcello L."/>
            <person name="Hou L."/>
            <person name="Wickstead B."/>
            <person name="Alsmark U.C."/>
            <person name="Arrowsmith C."/>
            <person name="Atkin R.J."/>
            <person name="Barron A.J."/>
            <person name="Bringaud F."/>
            <person name="Brooks K."/>
            <person name="Carrington M."/>
            <person name="Cherevach I."/>
            <person name="Chillingworth T.J."/>
            <person name="Churcher C."/>
            <person name="Clark L.N."/>
            <person name="Corton C.H."/>
            <person name="Cronin A."/>
            <person name="Davies R.M."/>
            <person name="Doggett J."/>
            <person name="Djikeng A."/>
            <person name="Feldblyum T."/>
            <person name="Field M.C."/>
            <person name="Fraser A."/>
            <person name="Goodhead I."/>
            <person name="Hance Z."/>
            <person name="Harper D."/>
            <person name="Harris B.R."/>
            <person name="Hauser H."/>
            <person name="Hostetler J."/>
            <person name="Ivens A."/>
            <person name="Jagels K."/>
            <person name="Johnson D."/>
            <person name="Johnson J."/>
            <person name="Jones K."/>
            <person name="Kerhornou A.X."/>
            <person name="Koo H."/>
            <person name="Larke N."/>
            <person name="Landfear S."/>
            <person name="Larkin C."/>
            <person name="Leech V."/>
            <person name="Line A."/>
            <person name="Lord A."/>
            <person name="Macleod A."/>
            <person name="Mooney P.J."/>
            <person name="Moule S."/>
            <person name="Martin D.M."/>
            <person name="Morgan G.W."/>
            <person name="Mungall K."/>
            <person name="Norbertczak H."/>
            <person name="Ormond D."/>
            <person name="Pai G."/>
            <person name="Peacock C.S."/>
            <person name="Peterson J."/>
            <person name="Quail M.A."/>
            <person name="Rabbinowitsch E."/>
            <person name="Rajandream M.A."/>
            <person name="Reitter C."/>
            <person name="Salzberg S.L."/>
            <person name="Sanders M."/>
            <person name="Schobel S."/>
            <person name="Sharp S."/>
            <person name="Simmonds M."/>
            <person name="Simpson A.J."/>
            <person name="Tallon L."/>
            <person name="Turner C.M."/>
            <person name="Tait A."/>
            <person name="Tivey A.R."/>
            <person name="Van Aken S."/>
            <person name="Walker D."/>
            <person name="Wanless D."/>
            <person name="Wang S."/>
            <person name="White B."/>
            <person name="White O."/>
            <person name="Whitehead S."/>
            <person name="Woodward J."/>
            <person name="Wortman J."/>
            <person name="Adams M.D."/>
            <person name="Embley T.M."/>
            <person name="Gull K."/>
            <person name="Ullu E."/>
            <person name="Barry J.D."/>
            <person name="Fairlamb A.H."/>
            <person name="Opperdoes F."/>
            <person name="Barrell B.G."/>
            <person name="Donelson J.E."/>
            <person name="Hall N."/>
            <person name="Fraser C.M."/>
            <person name="Melville S.E."/>
            <person name="El-Sayed N.M."/>
        </authorList>
    </citation>
    <scope>NUCLEOTIDE SEQUENCE [LARGE SCALE GENOMIC DNA]</scope>
    <source>
        <strain evidence="2 3">927/4 GUTat10.1</strain>
    </source>
</reference>
<dbReference type="KEGG" id="tbr:Tb09.211.4060"/>
<feature type="compositionally biased region" description="Basic and acidic residues" evidence="1">
    <location>
        <begin position="32"/>
        <end position="41"/>
    </location>
</feature>
<evidence type="ECO:0000313" key="2">
    <source>
        <dbReference type="EMBL" id="EAN77218.1"/>
    </source>
</evidence>
<dbReference type="Proteomes" id="UP000008524">
    <property type="component" value="Chromosome 9"/>
</dbReference>
<dbReference type="AlphaFoldDB" id="Q38DA2"/>
<dbReference type="InParanoid" id="Q38DA2"/>
<dbReference type="PaxDb" id="5691-EAN77218"/>
<keyword evidence="3" id="KW-1185">Reference proteome</keyword>
<evidence type="ECO:0000313" key="3">
    <source>
        <dbReference type="Proteomes" id="UP000008524"/>
    </source>
</evidence>
<organism evidence="2 3">
    <name type="scientific">Trypanosoma brucei brucei (strain 927/4 GUTat10.1)</name>
    <dbReference type="NCBI Taxonomy" id="185431"/>
    <lineage>
        <taxon>Eukaryota</taxon>
        <taxon>Discoba</taxon>
        <taxon>Euglenozoa</taxon>
        <taxon>Kinetoplastea</taxon>
        <taxon>Metakinetoplastina</taxon>
        <taxon>Trypanosomatida</taxon>
        <taxon>Trypanosomatidae</taxon>
        <taxon>Trypanosoma</taxon>
    </lineage>
</organism>
<dbReference type="EMBL" id="CM000207">
    <property type="protein sequence ID" value="EAN77218.1"/>
    <property type="molecule type" value="Genomic_DNA"/>
</dbReference>
<evidence type="ECO:0000256" key="1">
    <source>
        <dbReference type="SAM" id="MobiDB-lite"/>
    </source>
</evidence>
<dbReference type="RefSeq" id="XP_827548.1">
    <property type="nucleotide sequence ID" value="XM_822455.1"/>
</dbReference>
<gene>
    <name evidence="2" type="ORF">Tb09.211.4060</name>
</gene>
<sequence>MKHELIGLTKKVSDGFSACAPQQRRPRRIEKKKLSEKEIQSKKRRGLSSHRGNTDHRNCHLWSFFLLKKGYKYSLIFECSIAFENLKKKKVAKEVFQFFAKTQVCKKTQVRRGQW</sequence>
<accession>Q38DA2</accession>
<feature type="region of interest" description="Disordered" evidence="1">
    <location>
        <begin position="16"/>
        <end position="53"/>
    </location>
</feature>
<name>Q38DA2_TRYB2</name>